<feature type="domain" description="Sec16 Sec23-binding" evidence="11">
    <location>
        <begin position="633"/>
        <end position="761"/>
    </location>
</feature>
<dbReference type="EMBL" id="NBIV01000115">
    <property type="protein sequence ID" value="PXF43675.1"/>
    <property type="molecule type" value="Genomic_DNA"/>
</dbReference>
<keyword evidence="6" id="KW-0256">Endoplasmic reticulum</keyword>
<dbReference type="GO" id="GO:0070971">
    <property type="term" value="C:endoplasmic reticulum exit site"/>
    <property type="evidence" value="ECO:0007669"/>
    <property type="project" value="TreeGrafter"/>
</dbReference>
<comment type="caution">
    <text evidence="12">The sequence shown here is derived from an EMBL/GenBank/DDBJ whole genome shotgun (WGS) entry which is preliminary data.</text>
</comment>
<evidence type="ECO:0000259" key="11">
    <source>
        <dbReference type="Pfam" id="PF12931"/>
    </source>
</evidence>
<evidence type="ECO:0000256" key="8">
    <source>
        <dbReference type="ARBA" id="ARBA00022927"/>
    </source>
</evidence>
<evidence type="ECO:0000313" key="12">
    <source>
        <dbReference type="EMBL" id="PXF43675.1"/>
    </source>
</evidence>
<keyword evidence="8" id="KW-0653">Protein transport</keyword>
<feature type="compositionally biased region" description="Low complexity" evidence="10">
    <location>
        <begin position="1063"/>
        <end position="1078"/>
    </location>
</feature>
<dbReference type="Proteomes" id="UP000247409">
    <property type="component" value="Unassembled WGS sequence"/>
</dbReference>
<protein>
    <submittedName>
        <fullName evidence="12">Protein transport protein Sec31A</fullName>
    </submittedName>
</protein>
<evidence type="ECO:0000313" key="13">
    <source>
        <dbReference type="Proteomes" id="UP000247409"/>
    </source>
</evidence>
<feature type="compositionally biased region" description="Pro residues" evidence="10">
    <location>
        <begin position="1005"/>
        <end position="1026"/>
    </location>
</feature>
<dbReference type="STRING" id="448386.A0A2V3INL3"/>
<dbReference type="Gene3D" id="1.25.40.1030">
    <property type="match status" value="1"/>
</dbReference>
<evidence type="ECO:0000256" key="4">
    <source>
        <dbReference type="ARBA" id="ARBA00022574"/>
    </source>
</evidence>
<comment type="subcellular location">
    <subcellularLocation>
        <location evidence="1">Endoplasmic reticulum</location>
    </subcellularLocation>
</comment>
<keyword evidence="13" id="KW-1185">Reference proteome</keyword>
<dbReference type="PROSITE" id="PS50294">
    <property type="entry name" value="WD_REPEATS_REGION"/>
    <property type="match status" value="1"/>
</dbReference>
<dbReference type="OrthoDB" id="542917at2759"/>
<dbReference type="GO" id="GO:0007029">
    <property type="term" value="P:endoplasmic reticulum organization"/>
    <property type="evidence" value="ECO:0007669"/>
    <property type="project" value="TreeGrafter"/>
</dbReference>
<dbReference type="AlphaFoldDB" id="A0A2V3INL3"/>
<evidence type="ECO:0000256" key="10">
    <source>
        <dbReference type="SAM" id="MobiDB-lite"/>
    </source>
</evidence>
<keyword evidence="7" id="KW-0931">ER-Golgi transport</keyword>
<evidence type="ECO:0000256" key="6">
    <source>
        <dbReference type="ARBA" id="ARBA00022824"/>
    </source>
</evidence>
<comment type="similarity">
    <text evidence="2">Belongs to the WD repeat SEC31 family.</text>
</comment>
<feature type="compositionally biased region" description="Pro residues" evidence="10">
    <location>
        <begin position="1079"/>
        <end position="1099"/>
    </location>
</feature>
<dbReference type="InterPro" id="IPR019775">
    <property type="entry name" value="WD40_repeat_CS"/>
</dbReference>
<feature type="compositionally biased region" description="Low complexity" evidence="10">
    <location>
        <begin position="1140"/>
        <end position="1149"/>
    </location>
</feature>
<reference evidence="12 13" key="1">
    <citation type="journal article" date="2018" name="Mol. Biol. Evol.">
        <title>Analysis of the draft genome of the red seaweed Gracilariopsis chorda provides insights into genome size evolution in Rhodophyta.</title>
        <authorList>
            <person name="Lee J."/>
            <person name="Yang E.C."/>
            <person name="Graf L."/>
            <person name="Yang J.H."/>
            <person name="Qiu H."/>
            <person name="Zel Zion U."/>
            <person name="Chan C.X."/>
            <person name="Stephens T.G."/>
            <person name="Weber A.P.M."/>
            <person name="Boo G.H."/>
            <person name="Boo S.M."/>
            <person name="Kim K.M."/>
            <person name="Shin Y."/>
            <person name="Jung M."/>
            <person name="Lee S.J."/>
            <person name="Yim H.S."/>
            <person name="Lee J.H."/>
            <person name="Bhattacharya D."/>
            <person name="Yoon H.S."/>
        </authorList>
    </citation>
    <scope>NUCLEOTIDE SEQUENCE [LARGE SCALE GENOMIC DNA]</scope>
    <source>
        <strain evidence="12 13">SKKU-2015</strain>
        <tissue evidence="12">Whole body</tissue>
    </source>
</reference>
<evidence type="ECO:0000256" key="7">
    <source>
        <dbReference type="ARBA" id="ARBA00022892"/>
    </source>
</evidence>
<dbReference type="SMART" id="SM00320">
    <property type="entry name" value="WD40"/>
    <property type="match status" value="5"/>
</dbReference>
<dbReference type="InterPro" id="IPR001680">
    <property type="entry name" value="WD40_rpt"/>
</dbReference>
<feature type="repeat" description="WD" evidence="9">
    <location>
        <begin position="123"/>
        <end position="159"/>
    </location>
</feature>
<feature type="region of interest" description="Disordered" evidence="10">
    <location>
        <begin position="998"/>
        <end position="1032"/>
    </location>
</feature>
<feature type="compositionally biased region" description="Polar residues" evidence="10">
    <location>
        <begin position="974"/>
        <end position="983"/>
    </location>
</feature>
<evidence type="ECO:0000256" key="3">
    <source>
        <dbReference type="ARBA" id="ARBA00022448"/>
    </source>
</evidence>
<dbReference type="Pfam" id="PF12931">
    <property type="entry name" value="TPR_Sec16"/>
    <property type="match status" value="1"/>
</dbReference>
<dbReference type="Gene3D" id="2.130.10.10">
    <property type="entry name" value="YVTN repeat-like/Quinoprotein amine dehydrogenase"/>
    <property type="match status" value="1"/>
</dbReference>
<evidence type="ECO:0000256" key="2">
    <source>
        <dbReference type="ARBA" id="ARBA00009358"/>
    </source>
</evidence>
<accession>A0A2V3INL3</accession>
<keyword evidence="3" id="KW-0813">Transport</keyword>
<gene>
    <name evidence="12" type="ORF">BWQ96_06580</name>
</gene>
<dbReference type="PANTHER" id="PTHR13923:SF11">
    <property type="entry name" value="SECRETORY 31, ISOFORM D"/>
    <property type="match status" value="1"/>
</dbReference>
<dbReference type="PROSITE" id="PS00678">
    <property type="entry name" value="WD_REPEATS_1"/>
    <property type="match status" value="1"/>
</dbReference>
<feature type="region of interest" description="Disordered" evidence="10">
    <location>
        <begin position="1055"/>
        <end position="1149"/>
    </location>
</feature>
<dbReference type="GO" id="GO:0090110">
    <property type="term" value="P:COPII-coated vesicle cargo loading"/>
    <property type="evidence" value="ECO:0007669"/>
    <property type="project" value="TreeGrafter"/>
</dbReference>
<dbReference type="GO" id="GO:0030127">
    <property type="term" value="C:COPII vesicle coat"/>
    <property type="evidence" value="ECO:0007669"/>
    <property type="project" value="TreeGrafter"/>
</dbReference>
<keyword evidence="4 9" id="KW-0853">WD repeat</keyword>
<dbReference type="Pfam" id="PF00400">
    <property type="entry name" value="WD40"/>
    <property type="match status" value="1"/>
</dbReference>
<dbReference type="Gene3D" id="1.20.940.10">
    <property type="entry name" value="Functional domain of the splicing factor Prp18"/>
    <property type="match status" value="1"/>
</dbReference>
<keyword evidence="5" id="KW-0677">Repeat</keyword>
<evidence type="ECO:0000256" key="5">
    <source>
        <dbReference type="ARBA" id="ARBA00022737"/>
    </source>
</evidence>
<dbReference type="InterPro" id="IPR024298">
    <property type="entry name" value="Sec16_Sec23-bd"/>
</dbReference>
<dbReference type="SUPFAM" id="SSF50978">
    <property type="entry name" value="WD40 repeat-like"/>
    <property type="match status" value="1"/>
</dbReference>
<organism evidence="12 13">
    <name type="scientific">Gracilariopsis chorda</name>
    <dbReference type="NCBI Taxonomy" id="448386"/>
    <lineage>
        <taxon>Eukaryota</taxon>
        <taxon>Rhodophyta</taxon>
        <taxon>Florideophyceae</taxon>
        <taxon>Rhodymeniophycidae</taxon>
        <taxon>Gracilariales</taxon>
        <taxon>Gracilariaceae</taxon>
        <taxon>Gracilariopsis</taxon>
    </lineage>
</organism>
<dbReference type="InterPro" id="IPR040251">
    <property type="entry name" value="SEC31-like"/>
</dbReference>
<feature type="region of interest" description="Disordered" evidence="10">
    <location>
        <begin position="954"/>
        <end position="983"/>
    </location>
</feature>
<name>A0A2V3INL3_9FLOR</name>
<feature type="compositionally biased region" description="Pro residues" evidence="10">
    <location>
        <begin position="958"/>
        <end position="971"/>
    </location>
</feature>
<evidence type="ECO:0000256" key="9">
    <source>
        <dbReference type="PROSITE-ProRule" id="PRU00221"/>
    </source>
</evidence>
<dbReference type="PANTHER" id="PTHR13923">
    <property type="entry name" value="SEC31-RELATED PROTEIN"/>
    <property type="match status" value="1"/>
</dbReference>
<dbReference type="GO" id="GO:0015031">
    <property type="term" value="P:protein transport"/>
    <property type="evidence" value="ECO:0007669"/>
    <property type="project" value="UniProtKB-KW"/>
</dbReference>
<dbReference type="InterPro" id="IPR015943">
    <property type="entry name" value="WD40/YVTN_repeat-like_dom_sf"/>
</dbReference>
<sequence>MGVLAELGRLAIGAWSPGGIGGGYIASGTYAGALDTSFNGTSSLELIAVDIVHAKLSVTTDVRLHEKFTSIDWSIPSRSYPAGLIAGGLNDGTVRIWDAAKLIRSKPSDDENRAVVFGGPSAAKHHSAPVRALSFNPFQPTRLATGSADGTVSIWELNNPSAGPSVRHPAGQAPSGASAPKEEVTAAAWNRKAQHILASATSSGVMNVWDLNHNRQVISIRNPRGRLRCSSLAWHPDIATQIIMTCDQDDSTGALLWDLRNASQPIMTFTHHSSQGVASASWCTHDSDLLLTSSRDSRTVVVSVSTGEIVSEAPQAANWNFDVKWSSRIPGLYLSSSVDARLTVNSMMTSTTAPSVSSETAMALAESFGEAAGGFQAAVPDKSPRASESQRVAYNFARPPKWFRRPVSISLAFGGSQASLFIKDKASKVELESFQETVTLPKDDVERLDGMLMDLTSDDPKLAHEWCEKAGSAAETPHDKMAWDALSIMFQTDSRRKLLSYLGFDLPPIDAGDDITTHVYGLTQSHPLSVPVRPIAMDSAEYEQNKVDPTSEIEAITNGVPGMNLSGPAPWEVGESPVDSVNVKSSILDGDDTINGLESDATRPNGEAKDTGEATGDAKSFSGKSKEEMDAIIKRSVIVGDFKTAVEACLHVGRTADALVIAHAGGPEMWLNTQAEYLSRASLSAGSKIVGAIAGPRSKMDEYIRESAEEGKESWKEALAVILTYCPAEELSEACTALGQRLLLKKNYAAALFCFICGNNTRMAAIAWTRDPVPSSKSISMMMADRIERLVLLVQRVRLITAATMLAQGEREIGSVRALDEVSGSVLCEYGALLSMQGEFSSAITYLSGLDPSYSCAYGTAEDLHTKASDCLAIEDSMSMVSHQQTDSYAQSYETPGNPYGAHYGAAEVPYVQSSYAGAQVPAQNSWSTRPPVPAPMVPSPGVGAGGIGARPFSSPAPQVPSPAVASPPHPQSMYSTQTTTAERSSYDTFAAYNEVPAHNTTPYQMPPPVIPPPSADQSSPHPPAVSPYGAAMTPVTPQVPMPIAPGMAPVLQPLRNMGLQTPPGAGIAPSPGIEPTAALPPPPPPAPPVVDGSAPPPSSYHSNAKRGSGQNLPPSAEVAVHETRRAKPLSSSGTPAGPPRRSGSTSSSLSALGIGTVLLEKADVTKVPPNQQVIVKALRGSYMYARSLSQVPRYKKKMDDVSKKLGRLLAALNNKLVEPPVVDLLVSMSQSIEKGNYDEASVIVSTLTKKHWDAHSQWIQGLKRLIECVLTGR</sequence>
<feature type="region of interest" description="Disordered" evidence="10">
    <location>
        <begin position="592"/>
        <end position="625"/>
    </location>
</feature>
<dbReference type="GO" id="GO:0005198">
    <property type="term" value="F:structural molecule activity"/>
    <property type="evidence" value="ECO:0007669"/>
    <property type="project" value="TreeGrafter"/>
</dbReference>
<evidence type="ECO:0000256" key="1">
    <source>
        <dbReference type="ARBA" id="ARBA00004240"/>
    </source>
</evidence>
<proteinExistence type="inferred from homology"/>
<feature type="region of interest" description="Disordered" evidence="10">
    <location>
        <begin position="159"/>
        <end position="181"/>
    </location>
</feature>
<feature type="compositionally biased region" description="Low complexity" evidence="10">
    <location>
        <begin position="169"/>
        <end position="179"/>
    </location>
</feature>
<dbReference type="InterPro" id="IPR036322">
    <property type="entry name" value="WD40_repeat_dom_sf"/>
</dbReference>
<dbReference type="PROSITE" id="PS50082">
    <property type="entry name" value="WD_REPEATS_2"/>
    <property type="match status" value="1"/>
</dbReference>